<dbReference type="KEGG" id="snw:BBN63_30155"/>
<dbReference type="SUPFAM" id="SSF53335">
    <property type="entry name" value="S-adenosyl-L-methionine-dependent methyltransferases"/>
    <property type="match status" value="1"/>
</dbReference>
<dbReference type="SMART" id="SM00828">
    <property type="entry name" value="PKS_MT"/>
    <property type="match status" value="1"/>
</dbReference>
<evidence type="ECO:0000313" key="5">
    <source>
        <dbReference type="EMBL" id="AQU69818.1"/>
    </source>
</evidence>
<evidence type="ECO:0000256" key="1">
    <source>
        <dbReference type="ARBA" id="ARBA00022603"/>
    </source>
</evidence>
<feature type="domain" description="Polyketide synthase-like methyltransferase" evidence="4">
    <location>
        <begin position="58"/>
        <end position="279"/>
    </location>
</feature>
<dbReference type="Proteomes" id="UP000189677">
    <property type="component" value="Chromosome"/>
</dbReference>
<reference evidence="5 6" key="1">
    <citation type="submission" date="2016-11" db="EMBL/GenBank/DDBJ databases">
        <title>Complete genome sequence of Streptomyces niveus SCSIO 3406.</title>
        <authorList>
            <person name="Zhu Q."/>
            <person name="Cheng W."/>
            <person name="Song Y."/>
            <person name="Li Q."/>
            <person name="Ju J."/>
        </authorList>
    </citation>
    <scope>NUCLEOTIDE SEQUENCE [LARGE SCALE GENOMIC DNA]</scope>
    <source>
        <strain evidence="5 6">SCSIO 3406</strain>
    </source>
</reference>
<dbReference type="PANTHER" id="PTHR44068">
    <property type="entry name" value="ZGC:194242"/>
    <property type="match status" value="1"/>
</dbReference>
<dbReference type="CDD" id="cd02440">
    <property type="entry name" value="AdoMet_MTases"/>
    <property type="match status" value="1"/>
</dbReference>
<evidence type="ECO:0000256" key="3">
    <source>
        <dbReference type="ARBA" id="ARBA00022691"/>
    </source>
</evidence>
<dbReference type="PANTHER" id="PTHR44068:SF11">
    <property type="entry name" value="GERANYL DIPHOSPHATE 2-C-METHYLTRANSFERASE"/>
    <property type="match status" value="1"/>
</dbReference>
<dbReference type="InterPro" id="IPR050447">
    <property type="entry name" value="Erg6_SMT_methyltransf"/>
</dbReference>
<evidence type="ECO:0000259" key="4">
    <source>
        <dbReference type="SMART" id="SM00828"/>
    </source>
</evidence>
<dbReference type="GO" id="GO:0008757">
    <property type="term" value="F:S-adenosylmethionine-dependent methyltransferase activity"/>
    <property type="evidence" value="ECO:0007669"/>
    <property type="project" value="InterPro"/>
</dbReference>
<dbReference type="Pfam" id="PF08241">
    <property type="entry name" value="Methyltransf_11"/>
    <property type="match status" value="1"/>
</dbReference>
<keyword evidence="1 5" id="KW-0489">Methyltransferase</keyword>
<name>A0A1U9QZX2_STRNV</name>
<evidence type="ECO:0000313" key="6">
    <source>
        <dbReference type="Proteomes" id="UP000189677"/>
    </source>
</evidence>
<dbReference type="InterPro" id="IPR013216">
    <property type="entry name" value="Methyltransf_11"/>
</dbReference>
<protein>
    <submittedName>
        <fullName evidence="5">SAM-dependent methyltransferase</fullName>
    </submittedName>
</protein>
<keyword evidence="2 5" id="KW-0808">Transferase</keyword>
<gene>
    <name evidence="5" type="ORF">BBN63_30155</name>
</gene>
<dbReference type="Gene3D" id="3.40.50.150">
    <property type="entry name" value="Vaccinia Virus protein VP39"/>
    <property type="match status" value="1"/>
</dbReference>
<dbReference type="OrthoDB" id="9769602at2"/>
<dbReference type="AlphaFoldDB" id="A0A1U9QZX2"/>
<evidence type="ECO:0000256" key="2">
    <source>
        <dbReference type="ARBA" id="ARBA00022679"/>
    </source>
</evidence>
<sequence length="280" mass="29501">MAAETSGVDDVASFYEGLGQVLNAAWGENLHYGYWEDGTDDSPVEVATARLTDLLVTLLDPAPGAAVLDIGCGVGKPALQLVATRDVHVTGIAISDVEVEQAAERAKEAGRSDVTTFRNADVMELPFADGSFDGAWAVESLLHVPDRGRALAETARVLRPGGRLVIADTAEIPPVGPEGRKVLNDICASYGVSSFATAAEYLELLAAHGFVDVEVRDISDKVVRTGTIMADVVEARRDELAKIDGPEPVDQYIGLMRRAAANPDIGYLVIAATLDPASGS</sequence>
<dbReference type="EMBL" id="CP018047">
    <property type="protein sequence ID" value="AQU69818.1"/>
    <property type="molecule type" value="Genomic_DNA"/>
</dbReference>
<dbReference type="InterPro" id="IPR029063">
    <property type="entry name" value="SAM-dependent_MTases_sf"/>
</dbReference>
<accession>A0A1U9QZX2</accession>
<organism evidence="5 6">
    <name type="scientific">Streptomyces niveus</name>
    <name type="common">Streptomyces spheroides</name>
    <dbReference type="NCBI Taxonomy" id="193462"/>
    <lineage>
        <taxon>Bacteria</taxon>
        <taxon>Bacillati</taxon>
        <taxon>Actinomycetota</taxon>
        <taxon>Actinomycetes</taxon>
        <taxon>Kitasatosporales</taxon>
        <taxon>Streptomycetaceae</taxon>
        <taxon>Streptomyces</taxon>
    </lineage>
</organism>
<dbReference type="RefSeq" id="WP_078078467.1">
    <property type="nucleotide sequence ID" value="NZ_CP018047.1"/>
</dbReference>
<proteinExistence type="predicted"/>
<keyword evidence="3" id="KW-0949">S-adenosyl-L-methionine</keyword>
<keyword evidence="6" id="KW-1185">Reference proteome</keyword>
<dbReference type="GO" id="GO:0032259">
    <property type="term" value="P:methylation"/>
    <property type="evidence" value="ECO:0007669"/>
    <property type="project" value="UniProtKB-KW"/>
</dbReference>
<dbReference type="InterPro" id="IPR020803">
    <property type="entry name" value="MeTfrase_dom"/>
</dbReference>